<dbReference type="PANTHER" id="PTHR47326:SF1">
    <property type="entry name" value="HTH PSQ-TYPE DOMAIN-CONTAINING PROTEIN"/>
    <property type="match status" value="1"/>
</dbReference>
<sequence length="163" mass="18665">MHFGNDRIISCHFPKNWPSRSPDLNSCDFGLWGYLKHAVFSGLITNLAELKTRAAQHIQTSAQIYSDLLRTIIFRGLNLWSALVKAKGRIGLVVRSQPPNQMSQVRILIVLKNHLLRVYTFNLKARLKRPSTGMAYNFGDESAIRDLALVIRPRFKMWKSVSK</sequence>
<keyword evidence="2" id="KW-1185">Reference proteome</keyword>
<accession>A0A4Y2FXS6</accession>
<dbReference type="AlphaFoldDB" id="A0A4Y2FXS6"/>
<protein>
    <submittedName>
        <fullName evidence="1">Uncharacterized protein</fullName>
    </submittedName>
</protein>
<dbReference type="Gene3D" id="3.30.420.10">
    <property type="entry name" value="Ribonuclease H-like superfamily/Ribonuclease H"/>
    <property type="match status" value="1"/>
</dbReference>
<dbReference type="PANTHER" id="PTHR47326">
    <property type="entry name" value="TRANSPOSABLE ELEMENT TC3 TRANSPOSASE-LIKE PROTEIN"/>
    <property type="match status" value="1"/>
</dbReference>
<gene>
    <name evidence="1" type="ORF">AVEN_63830_1</name>
</gene>
<dbReference type="InterPro" id="IPR036397">
    <property type="entry name" value="RNaseH_sf"/>
</dbReference>
<dbReference type="OrthoDB" id="8195099at2759"/>
<evidence type="ECO:0000313" key="2">
    <source>
        <dbReference type="Proteomes" id="UP000499080"/>
    </source>
</evidence>
<dbReference type="EMBL" id="BGPR01001092">
    <property type="protein sequence ID" value="GBM45219.1"/>
    <property type="molecule type" value="Genomic_DNA"/>
</dbReference>
<evidence type="ECO:0000313" key="1">
    <source>
        <dbReference type="EMBL" id="GBM45219.1"/>
    </source>
</evidence>
<reference evidence="1 2" key="1">
    <citation type="journal article" date="2019" name="Sci. Rep.">
        <title>Orb-weaving spider Araneus ventricosus genome elucidates the spidroin gene catalogue.</title>
        <authorList>
            <person name="Kono N."/>
            <person name="Nakamura H."/>
            <person name="Ohtoshi R."/>
            <person name="Moran D.A.P."/>
            <person name="Shinohara A."/>
            <person name="Yoshida Y."/>
            <person name="Fujiwara M."/>
            <person name="Mori M."/>
            <person name="Tomita M."/>
            <person name="Arakawa K."/>
        </authorList>
    </citation>
    <scope>NUCLEOTIDE SEQUENCE [LARGE SCALE GENOMIC DNA]</scope>
</reference>
<organism evidence="1 2">
    <name type="scientific">Araneus ventricosus</name>
    <name type="common">Orbweaver spider</name>
    <name type="synonym">Epeira ventricosa</name>
    <dbReference type="NCBI Taxonomy" id="182803"/>
    <lineage>
        <taxon>Eukaryota</taxon>
        <taxon>Metazoa</taxon>
        <taxon>Ecdysozoa</taxon>
        <taxon>Arthropoda</taxon>
        <taxon>Chelicerata</taxon>
        <taxon>Arachnida</taxon>
        <taxon>Araneae</taxon>
        <taxon>Araneomorphae</taxon>
        <taxon>Entelegynae</taxon>
        <taxon>Araneoidea</taxon>
        <taxon>Araneidae</taxon>
        <taxon>Araneus</taxon>
    </lineage>
</organism>
<proteinExistence type="predicted"/>
<name>A0A4Y2FXS6_ARAVE</name>
<dbReference type="Proteomes" id="UP000499080">
    <property type="component" value="Unassembled WGS sequence"/>
</dbReference>
<dbReference type="GO" id="GO:0003676">
    <property type="term" value="F:nucleic acid binding"/>
    <property type="evidence" value="ECO:0007669"/>
    <property type="project" value="InterPro"/>
</dbReference>
<comment type="caution">
    <text evidence="1">The sequence shown here is derived from an EMBL/GenBank/DDBJ whole genome shotgun (WGS) entry which is preliminary data.</text>
</comment>